<reference evidence="1" key="1">
    <citation type="submission" date="2022-05" db="EMBL/GenBank/DDBJ databases">
        <title>Halomonas geminus sp. nov. and Halomonas llamarensis sp. nov. isolated from high-altitude salars of the Atacama Desert.</title>
        <authorList>
            <person name="Hintersatz C."/>
            <person name="Rojas L.A."/>
            <person name="Wei T.-S."/>
            <person name="Kutschke S."/>
            <person name="Lehmann F."/>
            <person name="Jain R."/>
            <person name="Pollmann K."/>
        </authorList>
    </citation>
    <scope>NUCLEOTIDE SEQUENCE</scope>
    <source>
        <strain evidence="1">ATCHA</strain>
    </source>
</reference>
<protein>
    <submittedName>
        <fullName evidence="1">Uncharacterized protein</fullName>
    </submittedName>
</protein>
<organism evidence="1 2">
    <name type="scientific">Halomonas llamarensis</name>
    <dbReference type="NCBI Taxonomy" id="2945104"/>
    <lineage>
        <taxon>Bacteria</taxon>
        <taxon>Pseudomonadati</taxon>
        <taxon>Pseudomonadota</taxon>
        <taxon>Gammaproteobacteria</taxon>
        <taxon>Oceanospirillales</taxon>
        <taxon>Halomonadaceae</taxon>
        <taxon>Halomonas</taxon>
    </lineage>
</organism>
<comment type="caution">
    <text evidence="1">The sequence shown here is derived from an EMBL/GenBank/DDBJ whole genome shotgun (WGS) entry which is preliminary data.</text>
</comment>
<dbReference type="EMBL" id="JAMJPJ010000045">
    <property type="protein sequence ID" value="MCL7931592.1"/>
    <property type="molecule type" value="Genomic_DNA"/>
</dbReference>
<proteinExistence type="predicted"/>
<keyword evidence="2" id="KW-1185">Reference proteome</keyword>
<evidence type="ECO:0000313" key="1">
    <source>
        <dbReference type="EMBL" id="MCL7931592.1"/>
    </source>
</evidence>
<sequence length="54" mass="5604">MANCVGPSDDFISVGQSAAWNVRGELLAQMDAESEGLVVLDTVGGRASVKLLLI</sequence>
<dbReference type="Proteomes" id="UP001165308">
    <property type="component" value="Unassembled WGS sequence"/>
</dbReference>
<dbReference type="InterPro" id="IPR036526">
    <property type="entry name" value="C-N_Hydrolase_sf"/>
</dbReference>
<name>A0ABT0SUW9_9GAMM</name>
<evidence type="ECO:0000313" key="2">
    <source>
        <dbReference type="Proteomes" id="UP001165308"/>
    </source>
</evidence>
<gene>
    <name evidence="1" type="ORF">M8006_16675</name>
</gene>
<dbReference type="Gene3D" id="3.60.110.10">
    <property type="entry name" value="Carbon-nitrogen hydrolase"/>
    <property type="match status" value="1"/>
</dbReference>
<accession>A0ABT0SUW9</accession>
<dbReference type="SUPFAM" id="SSF56317">
    <property type="entry name" value="Carbon-nitrogen hydrolase"/>
    <property type="match status" value="1"/>
</dbReference>